<dbReference type="InterPro" id="IPR032799">
    <property type="entry name" value="TAXi_C"/>
</dbReference>
<dbReference type="InterPro" id="IPR001969">
    <property type="entry name" value="Aspartic_peptidase_AS"/>
</dbReference>
<accession>A0A9Q0NQ42</accession>
<keyword evidence="4" id="KW-0645">Protease</keyword>
<dbReference type="InterPro" id="IPR033121">
    <property type="entry name" value="PEPTIDASE_A1"/>
</dbReference>
<dbReference type="PANTHER" id="PTHR13683:SF750">
    <property type="entry name" value="ASPARTYL PROTEASE AED1"/>
    <property type="match status" value="1"/>
</dbReference>
<keyword evidence="2" id="KW-0732">Signal</keyword>
<evidence type="ECO:0000259" key="3">
    <source>
        <dbReference type="PROSITE" id="PS51767"/>
    </source>
</evidence>
<feature type="chain" id="PRO_5040386641" evidence="2">
    <location>
        <begin position="23"/>
        <end position="236"/>
    </location>
</feature>
<evidence type="ECO:0000313" key="4">
    <source>
        <dbReference type="EMBL" id="KAJ6673869.1"/>
    </source>
</evidence>
<dbReference type="AlphaFoldDB" id="A0A9Q0NQ42"/>
<evidence type="ECO:0000313" key="5">
    <source>
        <dbReference type="Proteomes" id="UP001151529"/>
    </source>
</evidence>
<organism evidence="4 5">
    <name type="scientific">Salix viminalis</name>
    <name type="common">Common osier</name>
    <name type="synonym">Basket willow</name>
    <dbReference type="NCBI Taxonomy" id="40686"/>
    <lineage>
        <taxon>Eukaryota</taxon>
        <taxon>Viridiplantae</taxon>
        <taxon>Streptophyta</taxon>
        <taxon>Embryophyta</taxon>
        <taxon>Tracheophyta</taxon>
        <taxon>Spermatophyta</taxon>
        <taxon>Magnoliopsida</taxon>
        <taxon>eudicotyledons</taxon>
        <taxon>Gunneridae</taxon>
        <taxon>Pentapetalae</taxon>
        <taxon>rosids</taxon>
        <taxon>fabids</taxon>
        <taxon>Malpighiales</taxon>
        <taxon>Salicaceae</taxon>
        <taxon>Saliceae</taxon>
        <taxon>Salix</taxon>
    </lineage>
</organism>
<dbReference type="Proteomes" id="UP001151529">
    <property type="component" value="Chromosome 18"/>
</dbReference>
<evidence type="ECO:0000256" key="1">
    <source>
        <dbReference type="ARBA" id="ARBA00007447"/>
    </source>
</evidence>
<dbReference type="Pfam" id="PF14541">
    <property type="entry name" value="TAXi_C"/>
    <property type="match status" value="1"/>
</dbReference>
<dbReference type="GO" id="GO:0006508">
    <property type="term" value="P:proteolysis"/>
    <property type="evidence" value="ECO:0007669"/>
    <property type="project" value="UniProtKB-KW"/>
</dbReference>
<dbReference type="EMBL" id="JAPFFL010000017">
    <property type="protein sequence ID" value="KAJ6673869.1"/>
    <property type="molecule type" value="Genomic_DNA"/>
</dbReference>
<evidence type="ECO:0000256" key="2">
    <source>
        <dbReference type="SAM" id="SignalP"/>
    </source>
</evidence>
<proteinExistence type="inferred from homology"/>
<comment type="similarity">
    <text evidence="1">Belongs to the peptidase A1 family.</text>
</comment>
<dbReference type="Gene3D" id="2.40.70.10">
    <property type="entry name" value="Acid Proteases"/>
    <property type="match status" value="1"/>
</dbReference>
<comment type="caution">
    <text evidence="4">The sequence shown here is derived from an EMBL/GenBank/DDBJ whole genome shotgun (WGS) entry which is preliminary data.</text>
</comment>
<dbReference type="PROSITE" id="PS51767">
    <property type="entry name" value="PEPTIDASE_A1"/>
    <property type="match status" value="1"/>
</dbReference>
<keyword evidence="4" id="KW-0378">Hydrolase</keyword>
<keyword evidence="5" id="KW-1185">Reference proteome</keyword>
<sequence length="236" mass="25449">MCLWHSIWGLLVFGRILRCRKANLNTYRGVQQYLLWLWPKQPRSLWWLGRNTWPSSTGFLTFGGSASKNSKFTPLSTISASSSFYGLDFTGISVGGTKLAISASVFSTAGAIIDSGTTITWLPPAAYSELRASFRNLMSNYPLTSALGTLDTCYDFSSYSTISVPKIGFFFSSGIEVDIDVSGVFFASSISQVCLAFAGNSDAADLLIFGNVQQKTLEVFYDGSAGKVGFAPGGCS</sequence>
<reference evidence="4 5" key="1">
    <citation type="journal article" date="2023" name="Int. J. Mol. Sci.">
        <title>De Novo Assembly and Annotation of 11 Diverse Shrub Willow (Salix) Genomes Reveals Novel Gene Organization in Sex-Linked Regions.</title>
        <authorList>
            <person name="Hyden B."/>
            <person name="Feng K."/>
            <person name="Yates T.B."/>
            <person name="Jawdy S."/>
            <person name="Cereghino C."/>
            <person name="Smart L.B."/>
            <person name="Muchero W."/>
        </authorList>
    </citation>
    <scope>NUCLEOTIDE SEQUENCE [LARGE SCALE GENOMIC DNA]</scope>
    <source>
        <tissue evidence="4">Shoot tip</tissue>
    </source>
</reference>
<dbReference type="PANTHER" id="PTHR13683">
    <property type="entry name" value="ASPARTYL PROTEASES"/>
    <property type="match status" value="1"/>
</dbReference>
<dbReference type="FunFam" id="2.40.70.10:FF:000013">
    <property type="entry name" value="Aspartyl protease AED1"/>
    <property type="match status" value="1"/>
</dbReference>
<feature type="signal peptide" evidence="2">
    <location>
        <begin position="1"/>
        <end position="22"/>
    </location>
</feature>
<dbReference type="InterPro" id="IPR001461">
    <property type="entry name" value="Aspartic_peptidase_A1"/>
</dbReference>
<dbReference type="OrthoDB" id="2747330at2759"/>
<dbReference type="PROSITE" id="PS00141">
    <property type="entry name" value="ASP_PROTEASE"/>
    <property type="match status" value="1"/>
</dbReference>
<feature type="domain" description="Peptidase A1" evidence="3">
    <location>
        <begin position="1"/>
        <end position="231"/>
    </location>
</feature>
<dbReference type="SUPFAM" id="SSF50630">
    <property type="entry name" value="Acid proteases"/>
    <property type="match status" value="1"/>
</dbReference>
<name>A0A9Q0NQ42_SALVM</name>
<dbReference type="InterPro" id="IPR021109">
    <property type="entry name" value="Peptidase_aspartic_dom_sf"/>
</dbReference>
<dbReference type="GO" id="GO:0004190">
    <property type="term" value="F:aspartic-type endopeptidase activity"/>
    <property type="evidence" value="ECO:0007669"/>
    <property type="project" value="InterPro"/>
</dbReference>
<protein>
    <submittedName>
        <fullName evidence="4">ASPARTYL PROTEASE FAMILY PROTEIN putative-RELATED</fullName>
    </submittedName>
</protein>
<gene>
    <name evidence="4" type="ORF">OIU85_012840</name>
</gene>